<dbReference type="PANTHER" id="PTHR39210:SF1">
    <property type="entry name" value="HEPARIN-SULFATE LYASE"/>
    <property type="match status" value="1"/>
</dbReference>
<dbReference type="PANTHER" id="PTHR39210">
    <property type="entry name" value="HEPARIN-SULFATE LYASE"/>
    <property type="match status" value="1"/>
</dbReference>
<feature type="region of interest" description="Disordered" evidence="5">
    <location>
        <begin position="476"/>
        <end position="501"/>
    </location>
</feature>
<organism evidence="8 9">
    <name type="scientific">Pseudomonas putida</name>
    <name type="common">Arthrobacter siderocapsulatus</name>
    <dbReference type="NCBI Taxonomy" id="303"/>
    <lineage>
        <taxon>Bacteria</taxon>
        <taxon>Pseudomonadati</taxon>
        <taxon>Pseudomonadota</taxon>
        <taxon>Gammaproteobacteria</taxon>
        <taxon>Pseudomonadales</taxon>
        <taxon>Pseudomonadaceae</taxon>
        <taxon>Pseudomonas</taxon>
    </lineage>
</organism>
<dbReference type="Pfam" id="PF16889">
    <property type="entry name" value="Hepar_II_III_N"/>
    <property type="match status" value="1"/>
</dbReference>
<feature type="compositionally biased region" description="Basic and acidic residues" evidence="5">
    <location>
        <begin position="483"/>
        <end position="495"/>
    </location>
</feature>
<name>A0A7U6M109_PSEPU</name>
<accession>A0A7U6M109</accession>
<evidence type="ECO:0000256" key="4">
    <source>
        <dbReference type="ARBA" id="ARBA00023239"/>
    </source>
</evidence>
<dbReference type="InterPro" id="IPR031680">
    <property type="entry name" value="Hepar_II_III_N"/>
</dbReference>
<dbReference type="InterPro" id="IPR012480">
    <property type="entry name" value="Hepar_II_III_C"/>
</dbReference>
<dbReference type="Gene3D" id="1.50.10.100">
    <property type="entry name" value="Chondroitin AC/alginate lyase"/>
    <property type="match status" value="1"/>
</dbReference>
<evidence type="ECO:0000313" key="9">
    <source>
        <dbReference type="Proteomes" id="UP000464661"/>
    </source>
</evidence>
<feature type="domain" description="Heparinase II/III-like C-terminal" evidence="6">
    <location>
        <begin position="507"/>
        <end position="674"/>
    </location>
</feature>
<evidence type="ECO:0000313" key="8">
    <source>
        <dbReference type="EMBL" id="BBU43918.1"/>
    </source>
</evidence>
<dbReference type="RefSeq" id="WP_016715049.1">
    <property type="nucleotide sequence ID" value="NZ_AP022324.1"/>
</dbReference>
<keyword evidence="3" id="KW-0574">Periplasm</keyword>
<reference evidence="8 9" key="1">
    <citation type="submission" date="2020-01" db="EMBL/GenBank/DDBJ databases">
        <title>Complete Genome Sequence of Pseudomonas putida Strain TS312, Harboring the HdtS type N-acyl-homoserine Lactone Synthase, Isolated from a Paper Mill.</title>
        <authorList>
            <person name="Hosoe A."/>
            <person name="Suenaga T."/>
            <person name="Sugi T."/>
            <person name="Izumi T."/>
            <person name="Nagai N."/>
            <person name="Terada A."/>
        </authorList>
    </citation>
    <scope>NUCLEOTIDE SEQUENCE [LARGE SCALE GENOMIC DNA]</scope>
    <source>
        <strain evidence="8 9">TS312</strain>
    </source>
</reference>
<keyword evidence="4" id="KW-0456">Lyase</keyword>
<protein>
    <recommendedName>
        <fullName evidence="10">Heparin-sulfate lyase N-terminal domain-containing protein</fullName>
    </recommendedName>
</protein>
<dbReference type="GO" id="GO:0042597">
    <property type="term" value="C:periplasmic space"/>
    <property type="evidence" value="ECO:0007669"/>
    <property type="project" value="UniProtKB-SubCell"/>
</dbReference>
<feature type="domain" description="Heparin-sulfate lyase N-terminal" evidence="7">
    <location>
        <begin position="299"/>
        <end position="486"/>
    </location>
</feature>
<evidence type="ECO:0000256" key="5">
    <source>
        <dbReference type="SAM" id="MobiDB-lite"/>
    </source>
</evidence>
<dbReference type="GeneID" id="49867479"/>
<evidence type="ECO:0000256" key="1">
    <source>
        <dbReference type="ARBA" id="ARBA00004418"/>
    </source>
</evidence>
<dbReference type="AlphaFoldDB" id="A0A7U6M109"/>
<proteinExistence type="predicted"/>
<comment type="subcellular location">
    <subcellularLocation>
        <location evidence="1">Periplasm</location>
    </subcellularLocation>
</comment>
<dbReference type="Pfam" id="PF07940">
    <property type="entry name" value="Hepar_II_III_C"/>
    <property type="match status" value="1"/>
</dbReference>
<dbReference type="EMBL" id="AP022324">
    <property type="protein sequence ID" value="BBU43918.1"/>
    <property type="molecule type" value="Genomic_DNA"/>
</dbReference>
<evidence type="ECO:0000256" key="2">
    <source>
        <dbReference type="ARBA" id="ARBA00022729"/>
    </source>
</evidence>
<sequence>MLKIIRDRFFKEDEIEATPVPMVDKPALDFLSDRDILDYRSFCNHGSEADEPLTLQGFSGNARAAMENDNPVFTFSGNASVYQVRFKLPRSFHGNGLHLRFRLSDWEKLNYIGVGYTFEGSYRHVKIVNAARGQWVDFTIGHNDLAFGIQNNWETPAACELEEIKLYFKGQPKAEGSSLEIERLTCWHENEAPTGWLTEDFAKEPLSEALCDSLYAYMEKCFKDVPTQANDYLRKGVCPLYGNIGLAWDWQQTLPDELDAVGTYRFSWHSLHPAIILMLHARQEGSVAPLFPAREFISNWLERSYFNADEDRKFAWYDHGTAERLLAFLMIWDIGVRQQFEQRFMVRLRSAIFKHAQLLASEMFYASHQASRYHNHAWFQDMALLATSLAMPDFPCSERWQALALSRLTDQLDTLIVRDNGYAVFVENSIGYHQGVQRLIAFAGELAQQSSHVTTIPTVAEELLKFSDFLRYPDNRSPAQGDTFRRANPDPETVRNSKNYPTPSATILPTAGYAIIKGNHAQTAYMLTMFATSLCKTHKHQDNLSFTLFMDGIEWLIDPSFYSHEYLKPVQNFLRGAYSHNNPVIGDVPYSIEPGHAQLSGEVSENGFSLNGSHDAFEDTLIKRGITGYLDRLQLEISDEIHATLRDKPMFSLFHCGDGTQVTKTEEGVEIRHPASSYRITIASNCPCTIVTGWNDDQLVKGISGVGFMQQIDTSMVAFEMKNATEAQFIITAHHN</sequence>
<dbReference type="Proteomes" id="UP000464661">
    <property type="component" value="Chromosome"/>
</dbReference>
<dbReference type="SUPFAM" id="SSF48230">
    <property type="entry name" value="Chondroitin AC/alginate lyase"/>
    <property type="match status" value="1"/>
</dbReference>
<dbReference type="Gene3D" id="2.70.98.70">
    <property type="match status" value="1"/>
</dbReference>
<evidence type="ECO:0000259" key="6">
    <source>
        <dbReference type="Pfam" id="PF07940"/>
    </source>
</evidence>
<dbReference type="GO" id="GO:0016829">
    <property type="term" value="F:lyase activity"/>
    <property type="evidence" value="ECO:0007669"/>
    <property type="project" value="UniProtKB-KW"/>
</dbReference>
<evidence type="ECO:0000256" key="3">
    <source>
        <dbReference type="ARBA" id="ARBA00022764"/>
    </source>
</evidence>
<gene>
    <name evidence="8" type="ORF">PPTS312_18330</name>
</gene>
<keyword evidence="2" id="KW-0732">Signal</keyword>
<evidence type="ECO:0008006" key="10">
    <source>
        <dbReference type="Google" id="ProtNLM"/>
    </source>
</evidence>
<evidence type="ECO:0000259" key="7">
    <source>
        <dbReference type="Pfam" id="PF16889"/>
    </source>
</evidence>
<dbReference type="InterPro" id="IPR008929">
    <property type="entry name" value="Chondroitin_lyas"/>
</dbReference>